<sequence>MPNPLKWRIKLGASATRLFRYIRRRLVALKLVIQTPPETDHSMMASESAAGVNIPGKWKENNEKNAPLHDSRLILKTYSDMPGISFYDLRVWRKVTESLPDDYVLPNPESMRMLLPMTADFYRSLFLISSARPDLIVDDHIWKRIKAALPSNYKIPDSF</sequence>
<dbReference type="AlphaFoldDB" id="A0A559JQK2"/>
<dbReference type="RefSeq" id="WP_144699773.1">
    <property type="nucleotide sequence ID" value="NZ_VNJJ01000003.1"/>
</dbReference>
<proteinExistence type="predicted"/>
<evidence type="ECO:0000313" key="1">
    <source>
        <dbReference type="EMBL" id="TVY02159.1"/>
    </source>
</evidence>
<dbReference type="OrthoDB" id="2650374at2"/>
<protein>
    <submittedName>
        <fullName evidence="1">Uncharacterized protein</fullName>
    </submittedName>
</protein>
<gene>
    <name evidence="1" type="ORF">FPZ45_06875</name>
</gene>
<dbReference type="EMBL" id="VNJJ01000003">
    <property type="protein sequence ID" value="TVY02159.1"/>
    <property type="molecule type" value="Genomic_DNA"/>
</dbReference>
<evidence type="ECO:0000313" key="2">
    <source>
        <dbReference type="Proteomes" id="UP000316330"/>
    </source>
</evidence>
<name>A0A559JQK2_9BACL</name>
<accession>A0A559JQK2</accession>
<reference evidence="1 2" key="1">
    <citation type="submission" date="2019-07" db="EMBL/GenBank/DDBJ databases">
        <authorList>
            <person name="Kim J."/>
        </authorList>
    </citation>
    <scope>NUCLEOTIDE SEQUENCE [LARGE SCALE GENOMIC DNA]</scope>
    <source>
        <strain evidence="1 2">G13</strain>
    </source>
</reference>
<comment type="caution">
    <text evidence="1">The sequence shown here is derived from an EMBL/GenBank/DDBJ whole genome shotgun (WGS) entry which is preliminary data.</text>
</comment>
<dbReference type="Proteomes" id="UP000316330">
    <property type="component" value="Unassembled WGS sequence"/>
</dbReference>
<organism evidence="1 2">
    <name type="scientific">Cohnella terricola</name>
    <dbReference type="NCBI Taxonomy" id="1289167"/>
    <lineage>
        <taxon>Bacteria</taxon>
        <taxon>Bacillati</taxon>
        <taxon>Bacillota</taxon>
        <taxon>Bacilli</taxon>
        <taxon>Bacillales</taxon>
        <taxon>Paenibacillaceae</taxon>
        <taxon>Cohnella</taxon>
    </lineage>
</organism>
<keyword evidence="2" id="KW-1185">Reference proteome</keyword>